<organism evidence="3 4">
    <name type="scientific">Urochloa decumbens</name>
    <dbReference type="NCBI Taxonomy" id="240449"/>
    <lineage>
        <taxon>Eukaryota</taxon>
        <taxon>Viridiplantae</taxon>
        <taxon>Streptophyta</taxon>
        <taxon>Embryophyta</taxon>
        <taxon>Tracheophyta</taxon>
        <taxon>Spermatophyta</taxon>
        <taxon>Magnoliopsida</taxon>
        <taxon>Liliopsida</taxon>
        <taxon>Poales</taxon>
        <taxon>Poaceae</taxon>
        <taxon>PACMAD clade</taxon>
        <taxon>Panicoideae</taxon>
        <taxon>Panicodae</taxon>
        <taxon>Paniceae</taxon>
        <taxon>Melinidinae</taxon>
        <taxon>Urochloa</taxon>
    </lineage>
</organism>
<feature type="compositionally biased region" description="Basic residues" evidence="1">
    <location>
        <begin position="164"/>
        <end position="183"/>
    </location>
</feature>
<keyword evidence="2" id="KW-0732">Signal</keyword>
<evidence type="ECO:0000256" key="2">
    <source>
        <dbReference type="SAM" id="SignalP"/>
    </source>
</evidence>
<accession>A0ABC9G0N4</accession>
<protein>
    <recommendedName>
        <fullName evidence="5">Bifunctional inhibitor/plant lipid transfer protein/seed storage helical domain-containing protein</fullName>
    </recommendedName>
</protein>
<dbReference type="Proteomes" id="UP001497457">
    <property type="component" value="Chromosome 8b"/>
</dbReference>
<feature type="compositionally biased region" description="Gly residues" evidence="1">
    <location>
        <begin position="154"/>
        <end position="163"/>
    </location>
</feature>
<dbReference type="SUPFAM" id="SSF47699">
    <property type="entry name" value="Bifunctional inhibitor/lipid-transfer protein/seed storage 2S albumin"/>
    <property type="match status" value="1"/>
</dbReference>
<dbReference type="EMBL" id="OZ075118">
    <property type="protein sequence ID" value="CAL5085136.1"/>
    <property type="molecule type" value="Genomic_DNA"/>
</dbReference>
<gene>
    <name evidence="3" type="ORF">URODEC1_LOCUS110928</name>
</gene>
<feature type="compositionally biased region" description="Acidic residues" evidence="1">
    <location>
        <begin position="55"/>
        <end position="77"/>
    </location>
</feature>
<reference evidence="3" key="1">
    <citation type="submission" date="2024-10" db="EMBL/GenBank/DDBJ databases">
        <authorList>
            <person name="Ryan C."/>
        </authorList>
    </citation>
    <scope>NUCLEOTIDE SEQUENCE [LARGE SCALE GENOMIC DNA]</scope>
</reference>
<evidence type="ECO:0008006" key="5">
    <source>
        <dbReference type="Google" id="ProtNLM"/>
    </source>
</evidence>
<sequence length="283" mass="31120">MAAPALHVAILAAMLLLPFLSVPAEAQTKKFCLTQFAIASQACAILPPTSPEHRDDEDEDEDEDEDNDEDEDEDNDDSGGGGGGGERRRRRDRDQHDKKSGVVVSKPASSVAGKPSLSSSMITVEAVEEVDADDDAQRNGTAATPAVGNHTSGNGRGGGGGRVSGHRRRRGSRRHRRRHRRGRLRDGEDGGEDGDEDEDEDEDNDEDNDDDEDEDEDEDDDDDDDDDDGHRAYRDCCRWLKEVEPDCVCQALLRLPSFLVKPQHKYTVKVGHSCKFTYRCGGT</sequence>
<evidence type="ECO:0000313" key="3">
    <source>
        <dbReference type="EMBL" id="CAL5085136.1"/>
    </source>
</evidence>
<name>A0ABC9G0N4_9POAL</name>
<feature type="chain" id="PRO_5044880690" description="Bifunctional inhibitor/plant lipid transfer protein/seed storage helical domain-containing protein" evidence="2">
    <location>
        <begin position="27"/>
        <end position="283"/>
    </location>
</feature>
<dbReference type="PANTHER" id="PTHR34377">
    <property type="entry name" value="TETRATRICOPEPTIDE REPEAT (TPR)-LIKE SUPERFAMILY PROTEIN"/>
    <property type="match status" value="1"/>
</dbReference>
<dbReference type="PANTHER" id="PTHR34377:SF3">
    <property type="entry name" value="TETRATRICOPEPTIDE REPEAT (TPR)-LIKE SUPERFAMILY PROTEIN"/>
    <property type="match status" value="1"/>
</dbReference>
<proteinExistence type="predicted"/>
<dbReference type="InterPro" id="IPR036312">
    <property type="entry name" value="Bifun_inhib/LTP/seed_sf"/>
</dbReference>
<evidence type="ECO:0000256" key="1">
    <source>
        <dbReference type="SAM" id="MobiDB-lite"/>
    </source>
</evidence>
<keyword evidence="4" id="KW-1185">Reference proteome</keyword>
<evidence type="ECO:0000313" key="4">
    <source>
        <dbReference type="Proteomes" id="UP001497457"/>
    </source>
</evidence>
<dbReference type="AlphaFoldDB" id="A0ABC9G0N4"/>
<feature type="region of interest" description="Disordered" evidence="1">
    <location>
        <begin position="47"/>
        <end position="228"/>
    </location>
</feature>
<feature type="compositionally biased region" description="Acidic residues" evidence="1">
    <location>
        <begin position="189"/>
        <end position="227"/>
    </location>
</feature>
<feature type="signal peptide" evidence="2">
    <location>
        <begin position="1"/>
        <end position="26"/>
    </location>
</feature>